<comment type="caution">
    <text evidence="1">The sequence shown here is derived from an EMBL/GenBank/DDBJ whole genome shotgun (WGS) entry which is preliminary data.</text>
</comment>
<organism evidence="1 2">
    <name type="scientific">Riccia sorocarpa</name>
    <dbReference type="NCBI Taxonomy" id="122646"/>
    <lineage>
        <taxon>Eukaryota</taxon>
        <taxon>Viridiplantae</taxon>
        <taxon>Streptophyta</taxon>
        <taxon>Embryophyta</taxon>
        <taxon>Marchantiophyta</taxon>
        <taxon>Marchantiopsida</taxon>
        <taxon>Marchantiidae</taxon>
        <taxon>Marchantiales</taxon>
        <taxon>Ricciaceae</taxon>
        <taxon>Riccia</taxon>
    </lineage>
</organism>
<dbReference type="CDD" id="cd00303">
    <property type="entry name" value="retropepsin_like"/>
    <property type="match status" value="1"/>
</dbReference>
<reference evidence="1 2" key="1">
    <citation type="submission" date="2024-09" db="EMBL/GenBank/DDBJ databases">
        <title>Chromosome-scale assembly of Riccia sorocarpa.</title>
        <authorList>
            <person name="Paukszto L."/>
        </authorList>
    </citation>
    <scope>NUCLEOTIDE SEQUENCE [LARGE SCALE GENOMIC DNA]</scope>
    <source>
        <strain evidence="1">LP-2024</strain>
        <tissue evidence="1">Aerial parts of the thallus</tissue>
    </source>
</reference>
<keyword evidence="2" id="KW-1185">Reference proteome</keyword>
<protein>
    <submittedName>
        <fullName evidence="1">Uncharacterized protein</fullName>
    </submittedName>
</protein>
<gene>
    <name evidence="1" type="ORF">R1sor_009163</name>
</gene>
<name>A0ABD3H8W8_9MARC</name>
<accession>A0ABD3H8W8</accession>
<sequence length="332" mass="37979">MTARTATRLGLTNLQPCKKFLRMADQSRKLPLGELRNVETIMGGATFELDYVVLQPEDEQGYEVLIGRPWFYGAGVTEDWNRKEVYFRVEGQRRKIRIPWGPIDYHGETPLEDSGELTSVPESAYDSDQTSISVYMMRPDPEGSGSASENRILLRRMLHLHLCCEHKECHPNCAPFLRFDLEEFMPSMLGFWDVMGESMRWFSGYMRLATGIMFVSHIESLNGAIWPNIQDITFDFSDSSVYSSRGSCGSLDDDDLQEVPSYYLEVYEATEMELFAYNEEIQALYVSGLESAASEAEAVEFRGAAIYHWNKSTSEETRGKAGREERRQAMVY</sequence>
<dbReference type="Proteomes" id="UP001633002">
    <property type="component" value="Unassembled WGS sequence"/>
</dbReference>
<dbReference type="EMBL" id="JBJQOH010000005">
    <property type="protein sequence ID" value="KAL3686589.1"/>
    <property type="molecule type" value="Genomic_DNA"/>
</dbReference>
<evidence type="ECO:0000313" key="2">
    <source>
        <dbReference type="Proteomes" id="UP001633002"/>
    </source>
</evidence>
<evidence type="ECO:0000313" key="1">
    <source>
        <dbReference type="EMBL" id="KAL3686589.1"/>
    </source>
</evidence>
<dbReference type="InterPro" id="IPR021109">
    <property type="entry name" value="Peptidase_aspartic_dom_sf"/>
</dbReference>
<dbReference type="Gene3D" id="2.40.70.10">
    <property type="entry name" value="Acid Proteases"/>
    <property type="match status" value="1"/>
</dbReference>
<dbReference type="AlphaFoldDB" id="A0ABD3H8W8"/>
<proteinExistence type="predicted"/>